<reference evidence="1" key="1">
    <citation type="journal article" date="2014" name="Int. J. Syst. Evol. Microbiol.">
        <title>Complete genome sequence of Corynebacterium casei LMG S-19264T (=DSM 44701T), isolated from a smear-ripened cheese.</title>
        <authorList>
            <consortium name="US DOE Joint Genome Institute (JGI-PGF)"/>
            <person name="Walter F."/>
            <person name="Albersmeier A."/>
            <person name="Kalinowski J."/>
            <person name="Ruckert C."/>
        </authorList>
    </citation>
    <scope>NUCLEOTIDE SEQUENCE</scope>
    <source>
        <strain evidence="1">JCM 4391</strain>
    </source>
</reference>
<comment type="caution">
    <text evidence="1">The sequence shown here is derived from an EMBL/GenBank/DDBJ whole genome shotgun (WGS) entry which is preliminary data.</text>
</comment>
<reference evidence="1" key="2">
    <citation type="submission" date="2020-09" db="EMBL/GenBank/DDBJ databases">
        <authorList>
            <person name="Sun Q."/>
            <person name="Ohkuma M."/>
        </authorList>
    </citation>
    <scope>NUCLEOTIDE SEQUENCE</scope>
    <source>
        <strain evidence="1">JCM 4391</strain>
    </source>
</reference>
<evidence type="ECO:0008006" key="3">
    <source>
        <dbReference type="Google" id="ProtNLM"/>
    </source>
</evidence>
<proteinExistence type="predicted"/>
<keyword evidence="2" id="KW-1185">Reference proteome</keyword>
<evidence type="ECO:0000313" key="2">
    <source>
        <dbReference type="Proteomes" id="UP000636661"/>
    </source>
</evidence>
<dbReference type="AlphaFoldDB" id="A0A918M8I1"/>
<organism evidence="1 2">
    <name type="scientific">Streptomyces lavendofoliae</name>
    <dbReference type="NCBI Taxonomy" id="67314"/>
    <lineage>
        <taxon>Bacteria</taxon>
        <taxon>Bacillati</taxon>
        <taxon>Actinomycetota</taxon>
        <taxon>Actinomycetes</taxon>
        <taxon>Kitasatosporales</taxon>
        <taxon>Streptomycetaceae</taxon>
        <taxon>Streptomyces</taxon>
    </lineage>
</organism>
<dbReference type="RefSeq" id="WP_373297812.1">
    <property type="nucleotide sequence ID" value="NZ_BMTP01000036.1"/>
</dbReference>
<dbReference type="EMBL" id="BMTP01000036">
    <property type="protein sequence ID" value="GGU68399.1"/>
    <property type="molecule type" value="Genomic_DNA"/>
</dbReference>
<accession>A0A918M8I1</accession>
<name>A0A918M8I1_9ACTN</name>
<sequence length="95" mass="10032">MVHQERRGDDSAGGRLLQLAAGAADLAYGGLASVLRDGRHLLARADVAELAAEGQRELRARGRLVLDRVAAPPPAHLEVLARHAAARRAAGDRDV</sequence>
<gene>
    <name evidence="1" type="ORF">GCM10010274_65910</name>
</gene>
<dbReference type="Proteomes" id="UP000636661">
    <property type="component" value="Unassembled WGS sequence"/>
</dbReference>
<protein>
    <recommendedName>
        <fullName evidence="3">Polyprenyl synthetase</fullName>
    </recommendedName>
</protein>
<evidence type="ECO:0000313" key="1">
    <source>
        <dbReference type="EMBL" id="GGU68399.1"/>
    </source>
</evidence>